<dbReference type="Gene3D" id="3.30.420.150">
    <property type="entry name" value="Exopolyphosphatase. Domain 2"/>
    <property type="match status" value="1"/>
</dbReference>
<dbReference type="Pfam" id="PF02541">
    <property type="entry name" value="Ppx-GppA"/>
    <property type="match status" value="1"/>
</dbReference>
<dbReference type="OrthoDB" id="9807195at2"/>
<dbReference type="Gene3D" id="3.30.420.40">
    <property type="match status" value="1"/>
</dbReference>
<dbReference type="GO" id="GO:0016462">
    <property type="term" value="F:pyrophosphatase activity"/>
    <property type="evidence" value="ECO:0007669"/>
    <property type="project" value="TreeGrafter"/>
</dbReference>
<dbReference type="PANTHER" id="PTHR30005">
    <property type="entry name" value="EXOPOLYPHOSPHATASE"/>
    <property type="match status" value="1"/>
</dbReference>
<feature type="domain" description="Ppx/GppA phosphatase N-terminal" evidence="2">
    <location>
        <begin position="22"/>
        <end position="307"/>
    </location>
</feature>
<dbReference type="InterPro" id="IPR043129">
    <property type="entry name" value="ATPase_NBD"/>
</dbReference>
<reference evidence="3 4" key="1">
    <citation type="journal article" date="2015" name="Genome Announc.">
        <title>Expanding the biotechnology potential of lactobacilli through comparative genomics of 213 strains and associated genera.</title>
        <authorList>
            <person name="Sun Z."/>
            <person name="Harris H.M."/>
            <person name="McCann A."/>
            <person name="Guo C."/>
            <person name="Argimon S."/>
            <person name="Zhang W."/>
            <person name="Yang X."/>
            <person name="Jeffery I.B."/>
            <person name="Cooney J.C."/>
            <person name="Kagawa T.F."/>
            <person name="Liu W."/>
            <person name="Song Y."/>
            <person name="Salvetti E."/>
            <person name="Wrobel A."/>
            <person name="Rasinkangas P."/>
            <person name="Parkhill J."/>
            <person name="Rea M.C."/>
            <person name="O'Sullivan O."/>
            <person name="Ritari J."/>
            <person name="Douillard F.P."/>
            <person name="Paul Ross R."/>
            <person name="Yang R."/>
            <person name="Briner A.E."/>
            <person name="Felis G.E."/>
            <person name="de Vos W.M."/>
            <person name="Barrangou R."/>
            <person name="Klaenhammer T.R."/>
            <person name="Caufield P.W."/>
            <person name="Cui Y."/>
            <person name="Zhang H."/>
            <person name="O'Toole P.W."/>
        </authorList>
    </citation>
    <scope>NUCLEOTIDE SEQUENCE [LARGE SCALE GENOMIC DNA]</scope>
    <source>
        <strain evidence="3 4">DSM 20003</strain>
    </source>
</reference>
<dbReference type="Proteomes" id="UP000051461">
    <property type="component" value="Unassembled WGS sequence"/>
</dbReference>
<keyword evidence="4" id="KW-1185">Reference proteome</keyword>
<name>A0A0R1GUZ7_9LACO</name>
<gene>
    <name evidence="3" type="ORF">FC07_GL000155</name>
</gene>
<dbReference type="RefSeq" id="WP_057904738.1">
    <property type="nucleotide sequence ID" value="NZ_AZDA01000079.1"/>
</dbReference>
<dbReference type="SUPFAM" id="SSF53067">
    <property type="entry name" value="Actin-like ATPase domain"/>
    <property type="match status" value="2"/>
</dbReference>
<evidence type="ECO:0000313" key="4">
    <source>
        <dbReference type="Proteomes" id="UP000051461"/>
    </source>
</evidence>
<proteinExistence type="inferred from homology"/>
<dbReference type="PATRIC" id="fig|1423726.3.peg.163"/>
<sequence>MENFAVIDLGSSSARMTITAIQDDGTYQVVRREKAMVRLSENMNGDRLLQPPAMERTLATLNDFQTIYQELPNVKLKAVATAAVRMAKNKKDFLKQVSRVAPDLNLEVIPGTQEAHYDFLGVINTLPVANCLIMDTGGASCELILVQNSKAQHLISLPIGSVNLTERFFGQSTDVIKAADLFRAYTFMNQLFNGVWWLHKAQNLPIVALGGSNRTLAKIQRKQSNFLNFEDIHGYHMPVPAADDIYADIVSKDYAARKKIPGLAKERADIIAAGLTPLVAMTRYLDSDRVTFSQNGLREGVLFEHLSQLQEQGKVD</sequence>
<dbReference type="PANTHER" id="PTHR30005:SF0">
    <property type="entry name" value="RETROGRADE REGULATION PROTEIN 2"/>
    <property type="match status" value="1"/>
</dbReference>
<protein>
    <submittedName>
        <fullName evidence="3">Exopolyphosphatase</fullName>
    </submittedName>
</protein>
<accession>A0A0R1GUZ7</accession>
<comment type="caution">
    <text evidence="3">The sequence shown here is derived from an EMBL/GenBank/DDBJ whole genome shotgun (WGS) entry which is preliminary data.</text>
</comment>
<evidence type="ECO:0000256" key="1">
    <source>
        <dbReference type="ARBA" id="ARBA00007125"/>
    </source>
</evidence>
<evidence type="ECO:0000313" key="3">
    <source>
        <dbReference type="EMBL" id="KRK35428.1"/>
    </source>
</evidence>
<dbReference type="InterPro" id="IPR003695">
    <property type="entry name" value="Ppx_GppA_N"/>
</dbReference>
<organism evidence="3 4">
    <name type="scientific">Loigolactobacillus bifermentans DSM 20003</name>
    <dbReference type="NCBI Taxonomy" id="1423726"/>
    <lineage>
        <taxon>Bacteria</taxon>
        <taxon>Bacillati</taxon>
        <taxon>Bacillota</taxon>
        <taxon>Bacilli</taxon>
        <taxon>Lactobacillales</taxon>
        <taxon>Lactobacillaceae</taxon>
        <taxon>Loigolactobacillus</taxon>
    </lineage>
</organism>
<dbReference type="InterPro" id="IPR050273">
    <property type="entry name" value="GppA/Ppx_hydrolase"/>
</dbReference>
<dbReference type="EMBL" id="AZDA01000079">
    <property type="protein sequence ID" value="KRK35428.1"/>
    <property type="molecule type" value="Genomic_DNA"/>
</dbReference>
<dbReference type="AlphaFoldDB" id="A0A0R1GUZ7"/>
<dbReference type="CDD" id="cd24052">
    <property type="entry name" value="ASKHA_NBD_HpPPX-GppA-like"/>
    <property type="match status" value="1"/>
</dbReference>
<evidence type="ECO:0000259" key="2">
    <source>
        <dbReference type="Pfam" id="PF02541"/>
    </source>
</evidence>
<comment type="similarity">
    <text evidence="1">Belongs to the GppA/Ppx family.</text>
</comment>
<dbReference type="STRING" id="1423726.FC07_GL000155"/>